<dbReference type="PRINTS" id="PR00116">
    <property type="entry name" value="ARGINASE"/>
</dbReference>
<dbReference type="PANTHER" id="PTHR11358">
    <property type="entry name" value="ARGINASE/AGMATINASE"/>
    <property type="match status" value="1"/>
</dbReference>
<protein>
    <submittedName>
        <fullName evidence="5">Agmatinase (SpeB)</fullName>
    </submittedName>
</protein>
<dbReference type="SUPFAM" id="SSF52768">
    <property type="entry name" value="Arginase/deacetylase"/>
    <property type="match status" value="1"/>
</dbReference>
<dbReference type="EMBL" id="KP211910">
    <property type="protein sequence ID" value="ANV80861.1"/>
    <property type="molecule type" value="Genomic_DNA"/>
</dbReference>
<organism evidence="5">
    <name type="scientific">uncultured Poseidoniia archaeon</name>
    <dbReference type="NCBI Taxonomy" id="1697135"/>
    <lineage>
        <taxon>Archaea</taxon>
        <taxon>Methanobacteriati</taxon>
        <taxon>Thermoplasmatota</taxon>
        <taxon>Candidatus Poseidoniia</taxon>
        <taxon>environmental samples</taxon>
    </lineage>
</organism>
<dbReference type="PROSITE" id="PS51409">
    <property type="entry name" value="ARGINASE_2"/>
    <property type="match status" value="1"/>
</dbReference>
<proteinExistence type="inferred from homology"/>
<dbReference type="GO" id="GO:0033389">
    <property type="term" value="P:putrescine biosynthetic process from arginine, via agmatine"/>
    <property type="evidence" value="ECO:0007669"/>
    <property type="project" value="TreeGrafter"/>
</dbReference>
<evidence type="ECO:0000313" key="5">
    <source>
        <dbReference type="EMBL" id="ANV80861.1"/>
    </source>
</evidence>
<dbReference type="Pfam" id="PF00491">
    <property type="entry name" value="Arginase"/>
    <property type="match status" value="1"/>
</dbReference>
<keyword evidence="1 3" id="KW-0479">Metal-binding</keyword>
<keyword evidence="3" id="KW-0464">Manganese</keyword>
<dbReference type="PANTHER" id="PTHR11358:SF26">
    <property type="entry name" value="GUANIDINO ACID HYDROLASE, MITOCHONDRIAL"/>
    <property type="match status" value="1"/>
</dbReference>
<comment type="cofactor">
    <cofactor evidence="3">
        <name>Mn(2+)</name>
        <dbReference type="ChEBI" id="CHEBI:29035"/>
    </cofactor>
    <text evidence="3">Binds 2 manganese ions per subunit.</text>
</comment>
<dbReference type="Gene3D" id="3.40.800.10">
    <property type="entry name" value="Ureohydrolase domain"/>
    <property type="match status" value="1"/>
</dbReference>
<accession>A0A1B1TF05</accession>
<sequence>MEDLANGKFLGLEEAEKGPYDLVILPIPLEMTVSWMEGTSNGPSACIDASSQVELFDPILNSEIPCGLSFHTAKEWSSEESTLRKQLDSIQEYIKPWINGSQFPIILGGEHGILLPIVEILDEHPEIDDLSQITLIQIDAHADLRDTLNEERYSHGTVIRRCLDEGVGKVIQIGIRAYGEEESRIINHDDRIETWFARDILGVMERNTGWPKLVKRISELEGPIWITFDIDGLDGGLVPSTGTPVPGGLSYWAAVELIERVFKSEKTKIIGADVNEIAPGIDNRLTQFNAALIATKIIACHISTL</sequence>
<reference evidence="5" key="2">
    <citation type="journal article" date="2015" name="ISME J.">
        <title>A new class of marine Euryarchaeota group II from the Mediterranean deep chlorophyll maximum.</title>
        <authorList>
            <person name="Martin-Cuadrado A.B."/>
            <person name="Garcia-Heredia I."/>
            <person name="Molto A.G."/>
            <person name="Lopez-Ubeda R."/>
            <person name="Kimes N."/>
            <person name="Lopez-Garcia P."/>
            <person name="Moreira D."/>
            <person name="Rodriguez-Valera F."/>
        </authorList>
    </citation>
    <scope>NUCLEOTIDE SEQUENCE</scope>
</reference>
<dbReference type="AlphaFoldDB" id="A0A1B1TF05"/>
<evidence type="ECO:0000256" key="3">
    <source>
        <dbReference type="PIRSR" id="PIRSR036979-1"/>
    </source>
</evidence>
<dbReference type="GO" id="GO:0008783">
    <property type="term" value="F:agmatinase activity"/>
    <property type="evidence" value="ECO:0007669"/>
    <property type="project" value="TreeGrafter"/>
</dbReference>
<name>A0A1B1TF05_9ARCH</name>
<dbReference type="PIRSF" id="PIRSF036979">
    <property type="entry name" value="Arginase"/>
    <property type="match status" value="1"/>
</dbReference>
<evidence type="ECO:0000256" key="1">
    <source>
        <dbReference type="ARBA" id="ARBA00022723"/>
    </source>
</evidence>
<reference evidence="5" key="1">
    <citation type="submission" date="2014-11" db="EMBL/GenBank/DDBJ databases">
        <authorList>
            <person name="Zhu J."/>
            <person name="Qi W."/>
            <person name="Song R."/>
        </authorList>
    </citation>
    <scope>NUCLEOTIDE SEQUENCE</scope>
</reference>
<feature type="binding site" evidence="3">
    <location>
        <position position="141"/>
    </location>
    <ligand>
        <name>Mn(2+)</name>
        <dbReference type="ChEBI" id="CHEBI:29035"/>
        <label>1</label>
    </ligand>
</feature>
<feature type="binding site" evidence="3">
    <location>
        <position position="139"/>
    </location>
    <ligand>
        <name>Mn(2+)</name>
        <dbReference type="ChEBI" id="CHEBI:29035"/>
        <label>1</label>
    </ligand>
</feature>
<feature type="binding site" evidence="3">
    <location>
        <position position="143"/>
    </location>
    <ligand>
        <name>Mn(2+)</name>
        <dbReference type="ChEBI" id="CHEBI:29035"/>
        <label>1</label>
    </ligand>
</feature>
<keyword evidence="2" id="KW-0378">Hydrolase</keyword>
<feature type="binding site" evidence="3">
    <location>
        <position position="229"/>
    </location>
    <ligand>
        <name>Mn(2+)</name>
        <dbReference type="ChEBI" id="CHEBI:29035"/>
        <label>1</label>
    </ligand>
</feature>
<evidence type="ECO:0000256" key="4">
    <source>
        <dbReference type="PROSITE-ProRule" id="PRU00742"/>
    </source>
</evidence>
<dbReference type="GO" id="GO:0046872">
    <property type="term" value="F:metal ion binding"/>
    <property type="evidence" value="ECO:0007669"/>
    <property type="project" value="UniProtKB-KW"/>
</dbReference>
<feature type="binding site" evidence="3">
    <location>
        <position position="111"/>
    </location>
    <ligand>
        <name>Mn(2+)</name>
        <dbReference type="ChEBI" id="CHEBI:29035"/>
        <label>1</label>
    </ligand>
</feature>
<dbReference type="InterPro" id="IPR006035">
    <property type="entry name" value="Ureohydrolase"/>
</dbReference>
<comment type="similarity">
    <text evidence="4">Belongs to the arginase family.</text>
</comment>
<dbReference type="InterPro" id="IPR023696">
    <property type="entry name" value="Ureohydrolase_dom_sf"/>
</dbReference>
<feature type="binding site" evidence="3">
    <location>
        <position position="231"/>
    </location>
    <ligand>
        <name>Mn(2+)</name>
        <dbReference type="ChEBI" id="CHEBI:29035"/>
        <label>1</label>
    </ligand>
</feature>
<evidence type="ECO:0000256" key="2">
    <source>
        <dbReference type="ARBA" id="ARBA00022801"/>
    </source>
</evidence>